<dbReference type="Proteomes" id="UP000007305">
    <property type="component" value="Chromosome 8"/>
</dbReference>
<dbReference type="SMART" id="SM00774">
    <property type="entry name" value="WRKY"/>
    <property type="match status" value="1"/>
</dbReference>
<dbReference type="SUPFAM" id="SSF118290">
    <property type="entry name" value="WRKY DNA-binding domain"/>
    <property type="match status" value="1"/>
</dbReference>
<dbReference type="GO" id="GO:0005634">
    <property type="term" value="C:nucleus"/>
    <property type="evidence" value="ECO:0000318"/>
    <property type="project" value="GO_Central"/>
</dbReference>
<keyword evidence="2" id="KW-0805">Transcription regulation</keyword>
<evidence type="ECO:0000256" key="3">
    <source>
        <dbReference type="ARBA" id="ARBA00023125"/>
    </source>
</evidence>
<feature type="compositionally biased region" description="Low complexity" evidence="8">
    <location>
        <begin position="85"/>
        <end position="94"/>
    </location>
</feature>
<dbReference type="InParanoid" id="A0A804QWG0"/>
<feature type="region of interest" description="Disordered" evidence="8">
    <location>
        <begin position="1"/>
        <end position="37"/>
    </location>
</feature>
<accession>A0A804QWG0</accession>
<reference evidence="11" key="1">
    <citation type="journal article" date="2009" name="Science">
        <title>The B73 maize genome: complexity, diversity, and dynamics.</title>
        <authorList>
            <person name="Schnable P.S."/>
            <person name="Ware D."/>
            <person name="Fulton R.S."/>
            <person name="Stein J.C."/>
            <person name="Wei F."/>
            <person name="Pasternak S."/>
            <person name="Liang C."/>
            <person name="Zhang J."/>
            <person name="Fulton L."/>
            <person name="Graves T.A."/>
            <person name="Minx P."/>
            <person name="Reily A.D."/>
            <person name="Courtney L."/>
            <person name="Kruchowski S.S."/>
            <person name="Tomlinson C."/>
            <person name="Strong C."/>
            <person name="Delehaunty K."/>
            <person name="Fronick C."/>
            <person name="Courtney B."/>
            <person name="Rock S.M."/>
            <person name="Belter E."/>
            <person name="Du F."/>
            <person name="Kim K."/>
            <person name="Abbott R.M."/>
            <person name="Cotton M."/>
            <person name="Levy A."/>
            <person name="Marchetto P."/>
            <person name="Ochoa K."/>
            <person name="Jackson S.M."/>
            <person name="Gillam B."/>
            <person name="Chen W."/>
            <person name="Yan L."/>
            <person name="Higginbotham J."/>
            <person name="Cardenas M."/>
            <person name="Waligorski J."/>
            <person name="Applebaum E."/>
            <person name="Phelps L."/>
            <person name="Falcone J."/>
            <person name="Kanchi K."/>
            <person name="Thane T."/>
            <person name="Scimone A."/>
            <person name="Thane N."/>
            <person name="Henke J."/>
            <person name="Wang T."/>
            <person name="Ruppert J."/>
            <person name="Shah N."/>
            <person name="Rotter K."/>
            <person name="Hodges J."/>
            <person name="Ingenthron E."/>
            <person name="Cordes M."/>
            <person name="Kohlberg S."/>
            <person name="Sgro J."/>
            <person name="Delgado B."/>
            <person name="Mead K."/>
            <person name="Chinwalla A."/>
            <person name="Leonard S."/>
            <person name="Crouse K."/>
            <person name="Collura K."/>
            <person name="Kudrna D."/>
            <person name="Currie J."/>
            <person name="He R."/>
            <person name="Angelova A."/>
            <person name="Rajasekar S."/>
            <person name="Mueller T."/>
            <person name="Lomeli R."/>
            <person name="Scara G."/>
            <person name="Ko A."/>
            <person name="Delaney K."/>
            <person name="Wissotski M."/>
            <person name="Lopez G."/>
            <person name="Campos D."/>
            <person name="Braidotti M."/>
            <person name="Ashley E."/>
            <person name="Golser W."/>
            <person name="Kim H."/>
            <person name="Lee S."/>
            <person name="Lin J."/>
            <person name="Dujmic Z."/>
            <person name="Kim W."/>
            <person name="Talag J."/>
            <person name="Zuccolo A."/>
            <person name="Fan C."/>
            <person name="Sebastian A."/>
            <person name="Kramer M."/>
            <person name="Spiegel L."/>
            <person name="Nascimento L."/>
            <person name="Zutavern T."/>
            <person name="Miller B."/>
            <person name="Ambroise C."/>
            <person name="Muller S."/>
            <person name="Spooner W."/>
            <person name="Narechania A."/>
            <person name="Ren L."/>
            <person name="Wei S."/>
            <person name="Kumari S."/>
            <person name="Faga B."/>
            <person name="Levy M.J."/>
            <person name="McMahan L."/>
            <person name="Van Buren P."/>
            <person name="Vaughn M.W."/>
            <person name="Ying K."/>
            <person name="Yeh C.-T."/>
            <person name="Emrich S.J."/>
            <person name="Jia Y."/>
            <person name="Kalyanaraman A."/>
            <person name="Hsia A.-P."/>
            <person name="Barbazuk W.B."/>
            <person name="Baucom R.S."/>
            <person name="Brutnell T.P."/>
            <person name="Carpita N.C."/>
            <person name="Chaparro C."/>
            <person name="Chia J.-M."/>
            <person name="Deragon J.-M."/>
            <person name="Estill J.C."/>
            <person name="Fu Y."/>
            <person name="Jeddeloh J.A."/>
            <person name="Han Y."/>
            <person name="Lee H."/>
            <person name="Li P."/>
            <person name="Lisch D.R."/>
            <person name="Liu S."/>
            <person name="Liu Z."/>
            <person name="Nagel D.H."/>
            <person name="McCann M.C."/>
            <person name="SanMiguel P."/>
            <person name="Myers A.M."/>
            <person name="Nettleton D."/>
            <person name="Nguyen J."/>
            <person name="Penning B.W."/>
            <person name="Ponnala L."/>
            <person name="Schneider K.L."/>
            <person name="Schwartz D.C."/>
            <person name="Sharma A."/>
            <person name="Soderlund C."/>
            <person name="Springer N.M."/>
            <person name="Sun Q."/>
            <person name="Wang H."/>
            <person name="Waterman M."/>
            <person name="Westerman R."/>
            <person name="Wolfgruber T.K."/>
            <person name="Yang L."/>
            <person name="Yu Y."/>
            <person name="Zhang L."/>
            <person name="Zhou S."/>
            <person name="Zhu Q."/>
            <person name="Bennetzen J.L."/>
            <person name="Dawe R.K."/>
            <person name="Jiang J."/>
            <person name="Jiang N."/>
            <person name="Presting G.G."/>
            <person name="Wessler S.R."/>
            <person name="Aluru S."/>
            <person name="Martienssen R.A."/>
            <person name="Clifton S.W."/>
            <person name="McCombie W.R."/>
            <person name="Wing R.A."/>
            <person name="Wilson R.K."/>
        </authorList>
    </citation>
    <scope>NUCLEOTIDE SEQUENCE [LARGE SCALE GENOMIC DNA]</scope>
    <source>
        <strain evidence="11">cv. B73</strain>
    </source>
</reference>
<dbReference type="FunFam" id="2.20.25.80:FF:000005">
    <property type="entry name" value="probable WRKY transcription factor 14"/>
    <property type="match status" value="1"/>
</dbReference>
<evidence type="ECO:0000256" key="6">
    <source>
        <dbReference type="ARBA" id="ARBA00059805"/>
    </source>
</evidence>
<feature type="compositionally biased region" description="Pro residues" evidence="8">
    <location>
        <begin position="17"/>
        <end position="26"/>
    </location>
</feature>
<sequence length="397" mass="42556">MRACWGPWGPTGLPVPKVNPTPPPARQSPAYGQEQRPSLRLVEAGRGFMRDVLLRMAEHFNDWDLQAVVRSCGGVAHAGPPPEPADAATAPAAPRGDEAPERVPGGARATPAVSARRQERAPPPVALLCDLEYLDSDHKPFLLPVARPSPRPRVGGGGHGSEVMISFPAGAASTSGVQQRASSPRRKPGARTPRPKRSKKSQLKKVVREMPVADGSSSSPDPWAWRKYGQKPIKGSPYPRGYYKCSSMKGCTARKLVERSPAKPGVLIVTYMAEHCHPVPAQLNALAGTTRHKPSSGAATELHSAASSPSSHEQGQTVEKAAGLRERGIGNNETSNSTMAGEFGGEEIAAVDDEDEFWPAEMDLDELLAPVDGDFDFEHVIEEDGVLGRRRPQKICP</sequence>
<feature type="compositionally biased region" description="Polar residues" evidence="8">
    <location>
        <begin position="305"/>
        <end position="317"/>
    </location>
</feature>
<evidence type="ECO:0000256" key="2">
    <source>
        <dbReference type="ARBA" id="ARBA00023015"/>
    </source>
</evidence>
<dbReference type="GO" id="GO:0003700">
    <property type="term" value="F:DNA-binding transcription factor activity"/>
    <property type="evidence" value="ECO:0000318"/>
    <property type="project" value="GO_Central"/>
</dbReference>
<evidence type="ECO:0000256" key="5">
    <source>
        <dbReference type="ARBA" id="ARBA00023242"/>
    </source>
</evidence>
<evidence type="ECO:0000256" key="7">
    <source>
        <dbReference type="ARBA" id="ARBA00060761"/>
    </source>
</evidence>
<feature type="compositionally biased region" description="Basic residues" evidence="8">
    <location>
        <begin position="183"/>
        <end position="205"/>
    </location>
</feature>
<comment type="function">
    <text evidence="6">Transcription factor. Interacts specifically with the W box (5'-(T)TGAC[CT]-3'), a frequently occurring elicitor-responsive cis-acting element.</text>
</comment>
<reference evidence="10" key="2">
    <citation type="submission" date="2019-07" db="EMBL/GenBank/DDBJ databases">
        <authorList>
            <person name="Seetharam A."/>
            <person name="Woodhouse M."/>
            <person name="Cannon E."/>
        </authorList>
    </citation>
    <scope>NUCLEOTIDE SEQUENCE [LARGE SCALE GENOMIC DNA]</scope>
    <source>
        <strain evidence="10">cv. B73</strain>
    </source>
</reference>
<feature type="domain" description="WRKY" evidence="9">
    <location>
        <begin position="221"/>
        <end position="280"/>
    </location>
</feature>
<dbReference type="GO" id="GO:0000976">
    <property type="term" value="F:transcription cis-regulatory region binding"/>
    <property type="evidence" value="ECO:0000318"/>
    <property type="project" value="GO_Central"/>
</dbReference>
<dbReference type="Gramene" id="Zm00001eb358680_T001">
    <property type="protein sequence ID" value="Zm00001eb358680_P001"/>
    <property type="gene ID" value="Zm00001eb358680"/>
</dbReference>
<organism evidence="10 11">
    <name type="scientific">Zea mays</name>
    <name type="common">Maize</name>
    <dbReference type="NCBI Taxonomy" id="4577"/>
    <lineage>
        <taxon>Eukaryota</taxon>
        <taxon>Viridiplantae</taxon>
        <taxon>Streptophyta</taxon>
        <taxon>Embryophyta</taxon>
        <taxon>Tracheophyta</taxon>
        <taxon>Spermatophyta</taxon>
        <taxon>Magnoliopsida</taxon>
        <taxon>Liliopsida</taxon>
        <taxon>Poales</taxon>
        <taxon>Poaceae</taxon>
        <taxon>PACMAD clade</taxon>
        <taxon>Panicoideae</taxon>
        <taxon>Andropogonodae</taxon>
        <taxon>Andropogoneae</taxon>
        <taxon>Tripsacinae</taxon>
        <taxon>Zea</taxon>
    </lineage>
</organism>
<keyword evidence="4" id="KW-0804">Transcription</keyword>
<evidence type="ECO:0000256" key="1">
    <source>
        <dbReference type="ARBA" id="ARBA00004123"/>
    </source>
</evidence>
<dbReference type="KEGG" id="zma:103636098"/>
<evidence type="ECO:0000256" key="8">
    <source>
        <dbReference type="SAM" id="MobiDB-lite"/>
    </source>
</evidence>
<protein>
    <recommendedName>
        <fullName evidence="9">WRKY domain-containing protein</fullName>
    </recommendedName>
</protein>
<keyword evidence="3" id="KW-0238">DNA-binding</keyword>
<feature type="compositionally biased region" description="Polar residues" evidence="8">
    <location>
        <begin position="172"/>
        <end position="182"/>
    </location>
</feature>
<dbReference type="Pfam" id="PF03106">
    <property type="entry name" value="WRKY"/>
    <property type="match status" value="1"/>
</dbReference>
<dbReference type="EnsemblPlants" id="Zm00001eb358680_T001">
    <property type="protein sequence ID" value="Zm00001eb358680_P001"/>
    <property type="gene ID" value="Zm00001eb358680"/>
</dbReference>
<dbReference type="FunCoup" id="A0A804QWG0">
    <property type="interactions" value="309"/>
</dbReference>
<evidence type="ECO:0000313" key="11">
    <source>
        <dbReference type="Proteomes" id="UP000007305"/>
    </source>
</evidence>
<evidence type="ECO:0000313" key="10">
    <source>
        <dbReference type="EnsemblPlants" id="Zm00001eb358680_P001"/>
    </source>
</evidence>
<dbReference type="SMR" id="A0A804QWG0"/>
<keyword evidence="5" id="KW-0539">Nucleus</keyword>
<feature type="region of interest" description="Disordered" evidence="8">
    <location>
        <begin position="76"/>
        <end position="121"/>
    </location>
</feature>
<proteinExistence type="inferred from homology"/>
<dbReference type="OrthoDB" id="662136at2759"/>
<dbReference type="Gene3D" id="2.20.25.80">
    <property type="entry name" value="WRKY domain"/>
    <property type="match status" value="1"/>
</dbReference>
<dbReference type="InterPro" id="IPR044810">
    <property type="entry name" value="WRKY_plant"/>
</dbReference>
<dbReference type="PROSITE" id="PS50811">
    <property type="entry name" value="WRKY"/>
    <property type="match status" value="1"/>
</dbReference>
<keyword evidence="11" id="KW-1185">Reference proteome</keyword>
<dbReference type="AlphaFoldDB" id="A0A804QWG0"/>
<dbReference type="InterPro" id="IPR036576">
    <property type="entry name" value="WRKY_dom_sf"/>
</dbReference>
<reference evidence="10" key="3">
    <citation type="submission" date="2021-05" db="UniProtKB">
        <authorList>
            <consortium name="EnsemblPlants"/>
        </authorList>
    </citation>
    <scope>IDENTIFICATION</scope>
    <source>
        <strain evidence="10">cv. B73</strain>
    </source>
</reference>
<feature type="region of interest" description="Disordered" evidence="8">
    <location>
        <begin position="144"/>
        <end position="230"/>
    </location>
</feature>
<feature type="region of interest" description="Disordered" evidence="8">
    <location>
        <begin position="289"/>
        <end position="340"/>
    </location>
</feature>
<dbReference type="PANTHER" id="PTHR32096">
    <property type="entry name" value="WRKY TRANSCRIPTION FACTOR 30-RELATED-RELATED"/>
    <property type="match status" value="1"/>
</dbReference>
<dbReference type="PANTHER" id="PTHR32096:SF23">
    <property type="entry name" value="OS01G0624700 PROTEIN"/>
    <property type="match status" value="1"/>
</dbReference>
<evidence type="ECO:0000259" key="9">
    <source>
        <dbReference type="PROSITE" id="PS50811"/>
    </source>
</evidence>
<evidence type="ECO:0000256" key="4">
    <source>
        <dbReference type="ARBA" id="ARBA00023163"/>
    </source>
</evidence>
<comment type="similarity">
    <text evidence="7">Belongs to the WRKY group II-e family.</text>
</comment>
<comment type="subcellular location">
    <subcellularLocation>
        <location evidence="1">Nucleus</location>
    </subcellularLocation>
</comment>
<dbReference type="GeneID" id="103636098"/>
<name>A0A804QWG0_MAIZE</name>
<dbReference type="InterPro" id="IPR003657">
    <property type="entry name" value="WRKY_dom"/>
</dbReference>